<gene>
    <name evidence="1" type="ORF">JKL37_0079</name>
</gene>
<reference evidence="1" key="1">
    <citation type="submission" date="2021-01" db="EMBL/GenBank/DDBJ databases">
        <title>Genetic and phenotypic characterization of New Siphoviridae, Salmonella Phage STGO-35-1, showed the presence of Tailspike with possible modular conformation and plasticity.</title>
        <authorList>
            <person name="Hudson L.K."/>
            <person name="Moreno-Switt A.I."/>
            <person name="Denes T.G."/>
            <person name="Peters T.L."/>
            <person name="Aziz R.K."/>
            <person name="Samir R."/>
            <person name="Noben J.-P."/>
            <person name="Lavigne R."/>
            <person name="Wagemans J."/>
            <person name="Duenas F."/>
            <person name="Camejo P."/>
            <person name="Rivera D."/>
        </authorList>
    </citation>
    <scope>NUCLEOTIDE SEQUENCE</scope>
</reference>
<organism evidence="1 2">
    <name type="scientific">Salmonella phage vB_Se_STGO-35-1</name>
    <dbReference type="NCBI Taxonomy" id="2749381"/>
    <lineage>
        <taxon>Viruses</taxon>
        <taxon>Duplodnaviria</taxon>
        <taxon>Heunggongvirae</taxon>
        <taxon>Uroviricota</taxon>
        <taxon>Caudoviricetes</taxon>
        <taxon>Caminolopintovirus</taxon>
        <taxon>Caminolopintovirus STGO351</taxon>
    </lineage>
</organism>
<evidence type="ECO:0000313" key="1">
    <source>
        <dbReference type="EMBL" id="QRD99814.1"/>
    </source>
</evidence>
<evidence type="ECO:0000313" key="2">
    <source>
        <dbReference type="Proteomes" id="UP000651626"/>
    </source>
</evidence>
<sequence length="64" mass="7399">MIRVKAIEVDESCRYVTVGKVYDCHDYLPEQGLVFLIGDRGYEVIGKISKEKDAHGVKWWLVNK</sequence>
<name>A0A889INN5_9CAUD</name>
<proteinExistence type="predicted"/>
<protein>
    <submittedName>
        <fullName evidence="1">Uncharacterized protein</fullName>
    </submittedName>
</protein>
<accession>A0A889INN5</accession>
<dbReference type="Proteomes" id="UP000651626">
    <property type="component" value="Segment"/>
</dbReference>
<dbReference type="EMBL" id="MW477799">
    <property type="protein sequence ID" value="QRD99814.1"/>
    <property type="molecule type" value="Genomic_DNA"/>
</dbReference>
<keyword evidence="2" id="KW-1185">Reference proteome</keyword>